<accession>A0ABT3GBB5</accession>
<organism evidence="2 3">
    <name type="scientific">Luteolibacter arcticus</name>
    <dbReference type="NCBI Taxonomy" id="1581411"/>
    <lineage>
        <taxon>Bacteria</taxon>
        <taxon>Pseudomonadati</taxon>
        <taxon>Verrucomicrobiota</taxon>
        <taxon>Verrucomicrobiia</taxon>
        <taxon>Verrucomicrobiales</taxon>
        <taxon>Verrucomicrobiaceae</taxon>
        <taxon>Luteolibacter</taxon>
    </lineage>
</organism>
<gene>
    <name evidence="2" type="ORF">OKA05_00025</name>
</gene>
<sequence>MTRILALFAALLMPATALAQAPAAADTGKALVTTYGTWRNAMLRKDYPAWQRVTAPHRQVDTRNRIVSEKRAFPASIFDVPAPPPPLDGLKMIHLSQKGSTAKAAFFGKVNFGVGGEPTDNVFVVSFVNAGGWRYDRADFVNLVALPEVRAELAAGNLKYVAETPDFQASGTVPPTPPAVGPAKYIAKVYVFCPGREVQVQVNQPSRHRFVNDKQAEIVLGGANDGTNSVTYTIKGLEGGTGKEALAIRVYLMSEIDGTKPIKAFEYQVNEGEPVKGFGTGSFVVDAATAAKLVKSSR</sequence>
<feature type="signal peptide" evidence="1">
    <location>
        <begin position="1"/>
        <end position="19"/>
    </location>
</feature>
<feature type="chain" id="PRO_5045642519" evidence="1">
    <location>
        <begin position="20"/>
        <end position="298"/>
    </location>
</feature>
<dbReference type="RefSeq" id="WP_264485026.1">
    <property type="nucleotide sequence ID" value="NZ_JAPDDT010000001.1"/>
</dbReference>
<comment type="caution">
    <text evidence="2">The sequence shown here is derived from an EMBL/GenBank/DDBJ whole genome shotgun (WGS) entry which is preliminary data.</text>
</comment>
<name>A0ABT3GBB5_9BACT</name>
<keyword evidence="3" id="KW-1185">Reference proteome</keyword>
<evidence type="ECO:0000256" key="1">
    <source>
        <dbReference type="SAM" id="SignalP"/>
    </source>
</evidence>
<proteinExistence type="predicted"/>
<evidence type="ECO:0000313" key="2">
    <source>
        <dbReference type="EMBL" id="MCW1920917.1"/>
    </source>
</evidence>
<reference evidence="2 3" key="1">
    <citation type="submission" date="2022-10" db="EMBL/GenBank/DDBJ databases">
        <title>Luteolibacter arcticus strain CCTCC AB 2014275, whole genome shotgun sequencing project.</title>
        <authorList>
            <person name="Zhao G."/>
            <person name="Shen L."/>
        </authorList>
    </citation>
    <scope>NUCLEOTIDE SEQUENCE [LARGE SCALE GENOMIC DNA]</scope>
    <source>
        <strain evidence="2 3">CCTCC AB 2014275</strain>
    </source>
</reference>
<evidence type="ECO:0000313" key="3">
    <source>
        <dbReference type="Proteomes" id="UP001320876"/>
    </source>
</evidence>
<protein>
    <submittedName>
        <fullName evidence="2">Uncharacterized protein</fullName>
    </submittedName>
</protein>
<dbReference type="Proteomes" id="UP001320876">
    <property type="component" value="Unassembled WGS sequence"/>
</dbReference>
<keyword evidence="1" id="KW-0732">Signal</keyword>
<dbReference type="EMBL" id="JAPDDT010000001">
    <property type="protein sequence ID" value="MCW1920917.1"/>
    <property type="molecule type" value="Genomic_DNA"/>
</dbReference>